<name>A0A154P3G2_DUFNO</name>
<evidence type="ECO:0000313" key="2">
    <source>
        <dbReference type="EMBL" id="KZC06362.1"/>
    </source>
</evidence>
<dbReference type="OrthoDB" id="7684052at2759"/>
<feature type="region of interest" description="Disordered" evidence="1">
    <location>
        <begin position="146"/>
        <end position="169"/>
    </location>
</feature>
<protein>
    <submittedName>
        <fullName evidence="2">Uncharacterized protein</fullName>
    </submittedName>
</protein>
<organism evidence="2 3">
    <name type="scientific">Dufourea novaeangliae</name>
    <name type="common">Sweat bee</name>
    <dbReference type="NCBI Taxonomy" id="178035"/>
    <lineage>
        <taxon>Eukaryota</taxon>
        <taxon>Metazoa</taxon>
        <taxon>Ecdysozoa</taxon>
        <taxon>Arthropoda</taxon>
        <taxon>Hexapoda</taxon>
        <taxon>Insecta</taxon>
        <taxon>Pterygota</taxon>
        <taxon>Neoptera</taxon>
        <taxon>Endopterygota</taxon>
        <taxon>Hymenoptera</taxon>
        <taxon>Apocrita</taxon>
        <taxon>Aculeata</taxon>
        <taxon>Apoidea</taxon>
        <taxon>Anthophila</taxon>
        <taxon>Halictidae</taxon>
        <taxon>Rophitinae</taxon>
        <taxon>Dufourea</taxon>
    </lineage>
</organism>
<keyword evidence="3" id="KW-1185">Reference proteome</keyword>
<feature type="compositionally biased region" description="Basic and acidic residues" evidence="1">
    <location>
        <begin position="158"/>
        <end position="169"/>
    </location>
</feature>
<sequence length="270" mass="30480">SKYDVIDVPKTQDECIGNLCDDMQNTKMMTLENDNVHIRHTSSEMLCIDKNELICLQCELKNLVSTTEENLIKIKSTLSHVTKLLSIPDQTGAKSEVCEGKQGYSESEKVSNTMSDRERQIEICCKLIEPPKENLKSDAVHVSQNVAAGIQSTNTSKSKKEDTTDKENHNADESFVQLENELNIAHANPAVQHCSQKLTPIITKYQQKRSLREYMVLKSSMTFLETPDGKKFKSLYQKNDTDASVLSRTYLSNKVLTDLHNLYSDSPESI</sequence>
<reference evidence="2 3" key="1">
    <citation type="submission" date="2015-07" db="EMBL/GenBank/DDBJ databases">
        <title>The genome of Dufourea novaeangliae.</title>
        <authorList>
            <person name="Pan H."/>
            <person name="Kapheim K."/>
        </authorList>
    </citation>
    <scope>NUCLEOTIDE SEQUENCE [LARGE SCALE GENOMIC DNA]</scope>
    <source>
        <strain evidence="2">0120121106</strain>
        <tissue evidence="2">Whole body</tissue>
    </source>
</reference>
<evidence type="ECO:0000313" key="3">
    <source>
        <dbReference type="Proteomes" id="UP000076502"/>
    </source>
</evidence>
<dbReference type="Proteomes" id="UP000076502">
    <property type="component" value="Unassembled WGS sequence"/>
</dbReference>
<accession>A0A154P3G2</accession>
<proteinExistence type="predicted"/>
<feature type="non-terminal residue" evidence="2">
    <location>
        <position position="1"/>
    </location>
</feature>
<gene>
    <name evidence="2" type="ORF">WN55_10272</name>
</gene>
<dbReference type="EMBL" id="KQ434809">
    <property type="protein sequence ID" value="KZC06362.1"/>
    <property type="molecule type" value="Genomic_DNA"/>
</dbReference>
<dbReference type="AlphaFoldDB" id="A0A154P3G2"/>
<evidence type="ECO:0000256" key="1">
    <source>
        <dbReference type="SAM" id="MobiDB-lite"/>
    </source>
</evidence>